<dbReference type="InterPro" id="IPR052155">
    <property type="entry name" value="Biofilm_reg_signaling"/>
</dbReference>
<dbReference type="EMBL" id="FNAP01000002">
    <property type="protein sequence ID" value="SDD98760.1"/>
    <property type="molecule type" value="Genomic_DNA"/>
</dbReference>
<dbReference type="PROSITE" id="PS50113">
    <property type="entry name" value="PAC"/>
    <property type="match status" value="1"/>
</dbReference>
<feature type="domain" description="PAC" evidence="2">
    <location>
        <begin position="201"/>
        <end position="253"/>
    </location>
</feature>
<evidence type="ECO:0000256" key="1">
    <source>
        <dbReference type="SAM" id="MobiDB-lite"/>
    </source>
</evidence>
<evidence type="ECO:0000259" key="2">
    <source>
        <dbReference type="PROSITE" id="PS50113"/>
    </source>
</evidence>
<dbReference type="CDD" id="cd00130">
    <property type="entry name" value="PAS"/>
    <property type="match status" value="1"/>
</dbReference>
<dbReference type="Gene3D" id="3.30.450.20">
    <property type="entry name" value="PAS domain"/>
    <property type="match status" value="1"/>
</dbReference>
<feature type="domain" description="GGDEF" evidence="3">
    <location>
        <begin position="445"/>
        <end position="579"/>
    </location>
</feature>
<dbReference type="InterPro" id="IPR003018">
    <property type="entry name" value="GAF"/>
</dbReference>
<dbReference type="SMART" id="SM00267">
    <property type="entry name" value="GGDEF"/>
    <property type="match status" value="1"/>
</dbReference>
<dbReference type="AlphaFoldDB" id="A0A1G6Z837"/>
<dbReference type="FunFam" id="3.30.70.270:FF:000001">
    <property type="entry name" value="Diguanylate cyclase domain protein"/>
    <property type="match status" value="1"/>
</dbReference>
<keyword evidence="5" id="KW-1185">Reference proteome</keyword>
<dbReference type="CDD" id="cd01949">
    <property type="entry name" value="GGDEF"/>
    <property type="match status" value="1"/>
</dbReference>
<dbReference type="STRING" id="69960.SAMN05421720_102287"/>
<dbReference type="Gene3D" id="3.30.450.40">
    <property type="match status" value="1"/>
</dbReference>
<dbReference type="Pfam" id="PF00990">
    <property type="entry name" value="GGDEF"/>
    <property type="match status" value="1"/>
</dbReference>
<name>A0A1G6Z837_9PROT</name>
<dbReference type="SMART" id="SM00065">
    <property type="entry name" value="GAF"/>
    <property type="match status" value="1"/>
</dbReference>
<dbReference type="Proteomes" id="UP000199412">
    <property type="component" value="Unassembled WGS sequence"/>
</dbReference>
<feature type="compositionally biased region" description="Low complexity" evidence="1">
    <location>
        <begin position="1"/>
        <end position="20"/>
    </location>
</feature>
<gene>
    <name evidence="4" type="ORF">SAMN05421720_102287</name>
</gene>
<dbReference type="NCBIfam" id="TIGR00254">
    <property type="entry name" value="GGDEF"/>
    <property type="match status" value="1"/>
</dbReference>
<dbReference type="SUPFAM" id="SSF55785">
    <property type="entry name" value="PYP-like sensor domain (PAS domain)"/>
    <property type="match status" value="1"/>
</dbReference>
<dbReference type="PROSITE" id="PS50887">
    <property type="entry name" value="GGDEF"/>
    <property type="match status" value="1"/>
</dbReference>
<dbReference type="InterPro" id="IPR000014">
    <property type="entry name" value="PAS"/>
</dbReference>
<dbReference type="Gene3D" id="3.30.70.270">
    <property type="match status" value="1"/>
</dbReference>
<dbReference type="InterPro" id="IPR043128">
    <property type="entry name" value="Rev_trsase/Diguanyl_cyclase"/>
</dbReference>
<proteinExistence type="predicted"/>
<evidence type="ECO:0000313" key="4">
    <source>
        <dbReference type="EMBL" id="SDD98760.1"/>
    </source>
</evidence>
<dbReference type="PANTHER" id="PTHR44757">
    <property type="entry name" value="DIGUANYLATE CYCLASE DGCP"/>
    <property type="match status" value="1"/>
</dbReference>
<dbReference type="InterPro" id="IPR000700">
    <property type="entry name" value="PAS-assoc_C"/>
</dbReference>
<accession>A0A1G6Z837</accession>
<reference evidence="4 5" key="1">
    <citation type="submission" date="2016-10" db="EMBL/GenBank/DDBJ databases">
        <authorList>
            <person name="de Groot N.N."/>
        </authorList>
    </citation>
    <scope>NUCLEOTIDE SEQUENCE [LARGE SCALE GENOMIC DNA]</scope>
    <source>
        <strain evidence="4 5">ATCC 700224</strain>
    </source>
</reference>
<dbReference type="InterPro" id="IPR029787">
    <property type="entry name" value="Nucleotide_cyclase"/>
</dbReference>
<dbReference type="NCBIfam" id="TIGR00229">
    <property type="entry name" value="sensory_box"/>
    <property type="match status" value="1"/>
</dbReference>
<feature type="region of interest" description="Disordered" evidence="1">
    <location>
        <begin position="1"/>
        <end position="22"/>
    </location>
</feature>
<dbReference type="SUPFAM" id="SSF55781">
    <property type="entry name" value="GAF domain-like"/>
    <property type="match status" value="1"/>
</dbReference>
<dbReference type="InterPro" id="IPR029016">
    <property type="entry name" value="GAF-like_dom_sf"/>
</dbReference>
<evidence type="ECO:0000313" key="5">
    <source>
        <dbReference type="Proteomes" id="UP000199412"/>
    </source>
</evidence>
<dbReference type="GO" id="GO:0003824">
    <property type="term" value="F:catalytic activity"/>
    <property type="evidence" value="ECO:0007669"/>
    <property type="project" value="UniProtKB-ARBA"/>
</dbReference>
<feature type="region of interest" description="Disordered" evidence="1">
    <location>
        <begin position="575"/>
        <end position="594"/>
    </location>
</feature>
<dbReference type="SUPFAM" id="SSF55073">
    <property type="entry name" value="Nucleotide cyclase"/>
    <property type="match status" value="1"/>
</dbReference>
<dbReference type="InterPro" id="IPR000160">
    <property type="entry name" value="GGDEF_dom"/>
</dbReference>
<organism evidence="4 5">
    <name type="scientific">Rhodospira trueperi</name>
    <dbReference type="NCBI Taxonomy" id="69960"/>
    <lineage>
        <taxon>Bacteria</taxon>
        <taxon>Pseudomonadati</taxon>
        <taxon>Pseudomonadota</taxon>
        <taxon>Alphaproteobacteria</taxon>
        <taxon>Rhodospirillales</taxon>
        <taxon>Rhodospirillaceae</taxon>
        <taxon>Rhodospira</taxon>
    </lineage>
</organism>
<protein>
    <submittedName>
        <fullName evidence="4">PAS domain S-box-containing protein/diguanylate cyclase (GGDEF) domain-containing protein</fullName>
    </submittedName>
</protein>
<dbReference type="PANTHER" id="PTHR44757:SF2">
    <property type="entry name" value="BIOFILM ARCHITECTURE MAINTENANCE PROTEIN MBAA"/>
    <property type="match status" value="1"/>
</dbReference>
<dbReference type="InterPro" id="IPR035965">
    <property type="entry name" value="PAS-like_dom_sf"/>
</dbReference>
<evidence type="ECO:0000259" key="3">
    <source>
        <dbReference type="PROSITE" id="PS50887"/>
    </source>
</evidence>
<sequence length="594" mass="64326">MTPQDLTTPAPAAADPVRPTETPATFELGRETVMAYPGPAAIIGNDGSLLDSNASARRLIPLLEPGAKGDLPGAIRLARDTKTPVLRLVPVATTGQASGLDVIAIPLADGLRVLLLGRDPVLEAALYSALADSRARYKDYVSLASDFAWETGANGRFSFIMPSDALGYREHGLLDTDPVDLLDRWERKDVAIVFQTTRPVRDVELWARAGDGRAVCLLASAMPVYDAAGARQGTRGICRDVTEQREQERALRRLHNREQVRARVVRAFRDEVDISGILTMAAEALAKGIGACGCRILRRGPAGSMSPDDDGASYPLADLIVGGDYGSRDAAPSPDALPEELTLGAQPWEAFVGTVNVMVVTTNHHQTLNGAVVVWRRAERGPWSGDDRKLIHDVADQVGIANEQINRYETIMTLSRTDALTGLLNRRAFLEDVERRHHRLERAQASSALLYLDLDNFKQVNDARGHAQGDRVLTMVADILGQRTRPTDLVARLGGDEFAVWLEDADDAVANQKARDFLEGGALLLPMSGRPDHPLALSIGIAVCDPNRPESLETLIKRADSAMYAAKLGGKGRYHLADPVEPVSRDGDGHPEAR</sequence>